<dbReference type="SUPFAM" id="SSF52047">
    <property type="entry name" value="RNI-like"/>
    <property type="match status" value="2"/>
</dbReference>
<dbReference type="InterPro" id="IPR057207">
    <property type="entry name" value="FBXL15_LRR"/>
</dbReference>
<dbReference type="EMBL" id="NMUH01007754">
    <property type="protein sequence ID" value="MQM17773.1"/>
    <property type="molecule type" value="Genomic_DNA"/>
</dbReference>
<evidence type="ECO:0000259" key="2">
    <source>
        <dbReference type="SMART" id="SM00256"/>
    </source>
</evidence>
<reference evidence="3" key="1">
    <citation type="submission" date="2017-07" db="EMBL/GenBank/DDBJ databases">
        <title>Taro Niue Genome Assembly and Annotation.</title>
        <authorList>
            <person name="Atibalentja N."/>
            <person name="Keating K."/>
            <person name="Fields C.J."/>
        </authorList>
    </citation>
    <scope>NUCLEOTIDE SEQUENCE</scope>
    <source>
        <strain evidence="3">Niue_2</strain>
        <tissue evidence="3">Leaf</tissue>
    </source>
</reference>
<organism evidence="3 4">
    <name type="scientific">Colocasia esculenta</name>
    <name type="common">Wild taro</name>
    <name type="synonym">Arum esculentum</name>
    <dbReference type="NCBI Taxonomy" id="4460"/>
    <lineage>
        <taxon>Eukaryota</taxon>
        <taxon>Viridiplantae</taxon>
        <taxon>Streptophyta</taxon>
        <taxon>Embryophyta</taxon>
        <taxon>Tracheophyta</taxon>
        <taxon>Spermatophyta</taxon>
        <taxon>Magnoliopsida</taxon>
        <taxon>Liliopsida</taxon>
        <taxon>Araceae</taxon>
        <taxon>Aroideae</taxon>
        <taxon>Colocasieae</taxon>
        <taxon>Colocasia</taxon>
    </lineage>
</organism>
<dbReference type="OrthoDB" id="550575at2759"/>
<evidence type="ECO:0000313" key="3">
    <source>
        <dbReference type="EMBL" id="MQM17773.1"/>
    </source>
</evidence>
<evidence type="ECO:0000313" key="4">
    <source>
        <dbReference type="Proteomes" id="UP000652761"/>
    </source>
</evidence>
<dbReference type="InterPro" id="IPR036047">
    <property type="entry name" value="F-box-like_dom_sf"/>
</dbReference>
<protein>
    <recommendedName>
        <fullName evidence="2">F-box domain-containing protein</fullName>
    </recommendedName>
</protein>
<dbReference type="CDD" id="cd22159">
    <property type="entry name" value="F-box_AtTIR1-like"/>
    <property type="match status" value="1"/>
</dbReference>
<dbReference type="AlphaFoldDB" id="A0A843XET3"/>
<dbReference type="SUPFAM" id="SSF81383">
    <property type="entry name" value="F-box domain"/>
    <property type="match status" value="1"/>
</dbReference>
<sequence>MMLLKGWYLASLCLSLCGFRVVTDDGMHVSAGVRKRSGDEEKFRSPASLKKKPRRLDALAYSFSNPSAGQDLISSLPDECIRLIFSFLPSPRDRCSCAAVSRKWLLLQAHMRPSDFRSLSATAALSSRREHGDDSNIGAAASRYVRSHKANDARLAAMAVGACARGAPAELVIRATATTSDPAPVSSLLIVSDMGLSVISQAFPELRSLFLWDCPRVGNEGLAAVACNCPALEKLHVSNAPLVGDGGLIFILMRCSKLSDLSLEACPRVGDGALRTLPLMSSHLESITLQNCPMVRDASLVAVLSFLPRLAKVRIADAKVGDGALEAIGARGDGNPVRSVCLENVTGFTHVGFRRLGLAASLQSLTVRCCTGLSDACFDSGGSCNAGGDGALWEPTFVGLRSVTLRSCGAFTDRGLMHLSETSKQMESLQLEKCHGITTVGLMGAVRNWSGTLRLLSMVKCNGIGTRTQKQQQQQREHGAVVPAPAPIKCPLLQSLTIKRCPGVGDPFLSVMGGVLISARRIAVVGMGSITDGGFISLLASMECRSDVQSVDLSGCTGITDWSVAALVSASGGALRRLTLEGCEGVTDRSLRMIGRLCPALVELDLSGCRRITDGGVAGLLASGGHPVAGGGGDAGDGDSGSSSKERKSRLEVLSLEGCGGISDESLSSLEEMVVRGSLAGLNLKHCGGLTRAGIDSVRQTLWWCDLIS</sequence>
<comment type="caution">
    <text evidence="3">The sequence shown here is derived from an EMBL/GenBank/DDBJ whole genome shotgun (WGS) entry which is preliminary data.</text>
</comment>
<proteinExistence type="predicted"/>
<gene>
    <name evidence="3" type="ORF">Taro_050750</name>
</gene>
<keyword evidence="1" id="KW-0732">Signal</keyword>
<dbReference type="InterPro" id="IPR001810">
    <property type="entry name" value="F-box_dom"/>
</dbReference>
<dbReference type="PANTHER" id="PTHR13318:SF95">
    <property type="entry name" value="F-BOX PROTEIN YLR352W"/>
    <property type="match status" value="1"/>
</dbReference>
<dbReference type="InterPro" id="IPR032675">
    <property type="entry name" value="LRR_dom_sf"/>
</dbReference>
<feature type="signal peptide" evidence="1">
    <location>
        <begin position="1"/>
        <end position="18"/>
    </location>
</feature>
<feature type="domain" description="F-box" evidence="2">
    <location>
        <begin position="76"/>
        <end position="117"/>
    </location>
</feature>
<dbReference type="Proteomes" id="UP000652761">
    <property type="component" value="Unassembled WGS sequence"/>
</dbReference>
<dbReference type="SMART" id="SM00256">
    <property type="entry name" value="FBOX"/>
    <property type="match status" value="1"/>
</dbReference>
<dbReference type="Pfam" id="PF12937">
    <property type="entry name" value="F-box-like"/>
    <property type="match status" value="1"/>
</dbReference>
<dbReference type="Gene3D" id="3.80.10.10">
    <property type="entry name" value="Ribonuclease Inhibitor"/>
    <property type="match status" value="4"/>
</dbReference>
<dbReference type="InterPro" id="IPR006553">
    <property type="entry name" value="Leu-rich_rpt_Cys-con_subtyp"/>
</dbReference>
<accession>A0A843XET3</accession>
<feature type="chain" id="PRO_5032961068" description="F-box domain-containing protein" evidence="1">
    <location>
        <begin position="19"/>
        <end position="709"/>
    </location>
</feature>
<dbReference type="Pfam" id="PF25372">
    <property type="entry name" value="DUF7885"/>
    <property type="match status" value="2"/>
</dbReference>
<dbReference type="Gene3D" id="1.20.1280.50">
    <property type="match status" value="1"/>
</dbReference>
<dbReference type="SMART" id="SM00367">
    <property type="entry name" value="LRR_CC"/>
    <property type="match status" value="11"/>
</dbReference>
<name>A0A843XET3_COLES</name>
<keyword evidence="4" id="KW-1185">Reference proteome</keyword>
<dbReference type="GO" id="GO:0031146">
    <property type="term" value="P:SCF-dependent proteasomal ubiquitin-dependent protein catabolic process"/>
    <property type="evidence" value="ECO:0007669"/>
    <property type="project" value="TreeGrafter"/>
</dbReference>
<evidence type="ECO:0000256" key="1">
    <source>
        <dbReference type="SAM" id="SignalP"/>
    </source>
</evidence>
<dbReference type="GO" id="GO:0019005">
    <property type="term" value="C:SCF ubiquitin ligase complex"/>
    <property type="evidence" value="ECO:0007669"/>
    <property type="project" value="TreeGrafter"/>
</dbReference>
<dbReference type="PANTHER" id="PTHR13318">
    <property type="entry name" value="PARTNER OF PAIRED, ISOFORM B-RELATED"/>
    <property type="match status" value="1"/>
</dbReference>